<feature type="transmembrane region" description="Helical" evidence="7">
    <location>
        <begin position="237"/>
        <end position="257"/>
    </location>
</feature>
<dbReference type="GO" id="GO:0020037">
    <property type="term" value="F:heme binding"/>
    <property type="evidence" value="ECO:0007669"/>
    <property type="project" value="InterPro"/>
</dbReference>
<feature type="transmembrane region" description="Helical" evidence="7">
    <location>
        <begin position="78"/>
        <end position="101"/>
    </location>
</feature>
<feature type="transmembrane region" description="Helical" evidence="7">
    <location>
        <begin position="269"/>
        <end position="286"/>
    </location>
</feature>
<evidence type="ECO:0000256" key="7">
    <source>
        <dbReference type="SAM" id="Phobius"/>
    </source>
</evidence>
<feature type="transmembrane region" description="Helical" evidence="7">
    <location>
        <begin position="107"/>
        <end position="128"/>
    </location>
</feature>
<dbReference type="InterPro" id="IPR045062">
    <property type="entry name" value="Cyt_c_biogenesis_CcsA/CcmC"/>
</dbReference>
<evidence type="ECO:0000313" key="9">
    <source>
        <dbReference type="EMBL" id="QSB05042.1"/>
    </source>
</evidence>
<evidence type="ECO:0000256" key="4">
    <source>
        <dbReference type="ARBA" id="ARBA00022989"/>
    </source>
</evidence>
<evidence type="ECO:0000256" key="6">
    <source>
        <dbReference type="SAM" id="MobiDB-lite"/>
    </source>
</evidence>
<feature type="region of interest" description="Disordered" evidence="6">
    <location>
        <begin position="45"/>
        <end position="69"/>
    </location>
</feature>
<keyword evidence="4 7" id="KW-1133">Transmembrane helix</keyword>
<dbReference type="Pfam" id="PF01578">
    <property type="entry name" value="Cytochrom_C_asm"/>
    <property type="match status" value="1"/>
</dbReference>
<reference evidence="9" key="1">
    <citation type="submission" date="2021-02" db="EMBL/GenBank/DDBJ databases">
        <title>Natronoglycomyces albus gen. nov., sp. nov, a haloalkaliphilic actinobacterium from a soda solonchak soil.</title>
        <authorList>
            <person name="Sorokin D.Y."/>
            <person name="Khijniak T.V."/>
            <person name="Zakharycheva A.P."/>
            <person name="Boueva O.V."/>
            <person name="Ariskina E.V."/>
            <person name="Hahnke R.L."/>
            <person name="Bunk B."/>
            <person name="Sproer C."/>
            <person name="Schumann P."/>
            <person name="Evtushenko L.I."/>
            <person name="Kublanov I.V."/>
        </authorList>
    </citation>
    <scope>NUCLEOTIDE SEQUENCE</scope>
    <source>
        <strain evidence="9">DSM 106290</strain>
    </source>
</reference>
<dbReference type="PANTHER" id="PTHR30071">
    <property type="entry name" value="HEME EXPORTER PROTEIN C"/>
    <property type="match status" value="1"/>
</dbReference>
<protein>
    <submittedName>
        <fullName evidence="9">C-type cytochrome biogenesis protein CcsB</fullName>
    </submittedName>
</protein>
<dbReference type="InterPro" id="IPR017562">
    <property type="entry name" value="Cyt_c_biogenesis_CcsA"/>
</dbReference>
<proteinExistence type="predicted"/>
<feature type="transmembrane region" description="Helical" evidence="7">
    <location>
        <begin position="12"/>
        <end position="30"/>
    </location>
</feature>
<dbReference type="EMBL" id="CP070496">
    <property type="protein sequence ID" value="QSB05042.1"/>
    <property type="molecule type" value="Genomic_DNA"/>
</dbReference>
<dbReference type="AlphaFoldDB" id="A0A895XMP9"/>
<evidence type="ECO:0000256" key="5">
    <source>
        <dbReference type="ARBA" id="ARBA00023136"/>
    </source>
</evidence>
<dbReference type="PANTHER" id="PTHR30071:SF1">
    <property type="entry name" value="CYTOCHROME B_B6 PROTEIN-RELATED"/>
    <property type="match status" value="1"/>
</dbReference>
<feature type="domain" description="Cytochrome c assembly protein" evidence="8">
    <location>
        <begin position="107"/>
        <end position="321"/>
    </location>
</feature>
<keyword evidence="10" id="KW-1185">Reference proteome</keyword>
<evidence type="ECO:0000256" key="3">
    <source>
        <dbReference type="ARBA" id="ARBA00022748"/>
    </source>
</evidence>
<feature type="transmembrane region" description="Helical" evidence="7">
    <location>
        <begin position="140"/>
        <end position="158"/>
    </location>
</feature>
<dbReference type="KEGG" id="nav:JQS30_14970"/>
<sequence length="326" mass="35913">MTASDWADFANVLFVGCIILYALAMFGFALEYSFGKRAEEPVEAKEMATVGGAEEKPNPSSETPSVPITPNGASRAGFVGLVMTHIATIALLASIVVRTAASGRWPWGNMFEFTIGMALVGMITWLILVARDQVARRHSLFATFAVTITLGLSVRVYTEAGPIEPALDSYWIAIHVSAAVIASGIFLVGFVFAVMHLMKRRYDRLISDGKSPGFLIKLAKDMADSERLERLTFKMHVLAFPLWTFSILAGSLWAHLAWGRYWAWDPKEVWAFIAWVIYAAYLHSRVSGKGTRMWAPWLAIIGFAVVLFNLSAVNLIFPGLHSYAGV</sequence>
<dbReference type="NCBIfam" id="TIGR03144">
    <property type="entry name" value="cytochr_II_ccsB"/>
    <property type="match status" value="1"/>
</dbReference>
<keyword evidence="5 7" id="KW-0472">Membrane</keyword>
<gene>
    <name evidence="9" type="primary">ccsB</name>
    <name evidence="9" type="ORF">JQS30_14970</name>
</gene>
<accession>A0A895XMP9</accession>
<evidence type="ECO:0000313" key="10">
    <source>
        <dbReference type="Proteomes" id="UP000662939"/>
    </source>
</evidence>
<name>A0A895XMP9_9ACTN</name>
<feature type="transmembrane region" description="Helical" evidence="7">
    <location>
        <begin position="170"/>
        <end position="195"/>
    </location>
</feature>
<feature type="compositionally biased region" description="Polar residues" evidence="6">
    <location>
        <begin position="58"/>
        <end position="69"/>
    </location>
</feature>
<evidence type="ECO:0000256" key="1">
    <source>
        <dbReference type="ARBA" id="ARBA00004141"/>
    </source>
</evidence>
<keyword evidence="2 7" id="KW-0812">Transmembrane</keyword>
<evidence type="ECO:0000259" key="8">
    <source>
        <dbReference type="Pfam" id="PF01578"/>
    </source>
</evidence>
<dbReference type="Proteomes" id="UP000662939">
    <property type="component" value="Chromosome"/>
</dbReference>
<keyword evidence="3" id="KW-0201">Cytochrome c-type biogenesis</keyword>
<dbReference type="InterPro" id="IPR002541">
    <property type="entry name" value="Cyt_c_assembly"/>
</dbReference>
<organism evidence="9 10">
    <name type="scientific">Natronoglycomyces albus</name>
    <dbReference type="NCBI Taxonomy" id="2811108"/>
    <lineage>
        <taxon>Bacteria</taxon>
        <taxon>Bacillati</taxon>
        <taxon>Actinomycetota</taxon>
        <taxon>Actinomycetes</taxon>
        <taxon>Glycomycetales</taxon>
        <taxon>Glycomycetaceae</taxon>
        <taxon>Natronoglycomyces</taxon>
    </lineage>
</organism>
<evidence type="ECO:0000256" key="2">
    <source>
        <dbReference type="ARBA" id="ARBA00022692"/>
    </source>
</evidence>
<dbReference type="RefSeq" id="WP_213171043.1">
    <property type="nucleotide sequence ID" value="NZ_CP070496.1"/>
</dbReference>
<comment type="subcellular location">
    <subcellularLocation>
        <location evidence="1">Membrane</location>
        <topology evidence="1">Multi-pass membrane protein</topology>
    </subcellularLocation>
</comment>
<feature type="transmembrane region" description="Helical" evidence="7">
    <location>
        <begin position="298"/>
        <end position="317"/>
    </location>
</feature>
<dbReference type="GO" id="GO:0005886">
    <property type="term" value="C:plasma membrane"/>
    <property type="evidence" value="ECO:0007669"/>
    <property type="project" value="TreeGrafter"/>
</dbReference>
<dbReference type="GO" id="GO:0017004">
    <property type="term" value="P:cytochrome complex assembly"/>
    <property type="evidence" value="ECO:0007669"/>
    <property type="project" value="UniProtKB-KW"/>
</dbReference>